<keyword evidence="1" id="KW-0812">Transmembrane</keyword>
<name>A0A6N3D9C0_9FIRM</name>
<evidence type="ECO:0000256" key="1">
    <source>
        <dbReference type="SAM" id="Phobius"/>
    </source>
</evidence>
<feature type="transmembrane region" description="Helical" evidence="1">
    <location>
        <begin position="80"/>
        <end position="99"/>
    </location>
</feature>
<organism evidence="2">
    <name type="scientific">Intestinibacter bartlettii</name>
    <dbReference type="NCBI Taxonomy" id="261299"/>
    <lineage>
        <taxon>Bacteria</taxon>
        <taxon>Bacillati</taxon>
        <taxon>Bacillota</taxon>
        <taxon>Clostridia</taxon>
        <taxon>Peptostreptococcales</taxon>
        <taxon>Peptostreptococcaceae</taxon>
        <taxon>Intestinibacter</taxon>
    </lineage>
</organism>
<gene>
    <name evidence="2" type="ORF">IBLFYP30_02157</name>
</gene>
<evidence type="ECO:0000313" key="2">
    <source>
        <dbReference type="EMBL" id="VYU25530.1"/>
    </source>
</evidence>
<dbReference type="PANTHER" id="PTHR40078">
    <property type="entry name" value="INTEGRAL MEMBRANE PROTEIN-RELATED"/>
    <property type="match status" value="1"/>
</dbReference>
<feature type="transmembrane region" description="Helical" evidence="1">
    <location>
        <begin position="111"/>
        <end position="132"/>
    </location>
</feature>
<dbReference type="InterPro" id="IPR038750">
    <property type="entry name" value="YczE/YyaS-like"/>
</dbReference>
<evidence type="ECO:0008006" key="3">
    <source>
        <dbReference type="Google" id="ProtNLM"/>
    </source>
</evidence>
<keyword evidence="1" id="KW-0472">Membrane</keyword>
<sequence>MENSKNNCWFYRILIYSIGLVVLSIGITLNTKSGLGVSPIISIPFSISSIFNLNFATMTFVVYTMFVIIQFIIKGKNRQWIDILQIPFSLLFSVLINFFNRIFQFNYTTLWQNLLLLLVAIIVTSIGAAMTVNMKLVPNPADGLAQAVGDLLNKGLGFGKNTIDLFSVATTCVIGLLFAGNVVAIGLGTLIAMIGVGRCIALFNFVFKKKMDEVSGLVNYEVEVEVAQTN</sequence>
<dbReference type="AlphaFoldDB" id="A0A6N3D9C0"/>
<protein>
    <recommendedName>
        <fullName evidence="3">BCR, YitT family</fullName>
    </recommendedName>
</protein>
<dbReference type="Pfam" id="PF19700">
    <property type="entry name" value="DUF6198"/>
    <property type="match status" value="1"/>
</dbReference>
<feature type="transmembrane region" description="Helical" evidence="1">
    <location>
        <begin position="9"/>
        <end position="29"/>
    </location>
</feature>
<dbReference type="RefSeq" id="WP_024037018.1">
    <property type="nucleotide sequence ID" value="NZ_CACRUE010000033.1"/>
</dbReference>
<keyword evidence="1" id="KW-1133">Transmembrane helix</keyword>
<dbReference type="EMBL" id="CACRUE010000033">
    <property type="protein sequence ID" value="VYU25530.1"/>
    <property type="molecule type" value="Genomic_DNA"/>
</dbReference>
<dbReference type="PANTHER" id="PTHR40078:SF1">
    <property type="entry name" value="INTEGRAL MEMBRANE PROTEIN"/>
    <property type="match status" value="1"/>
</dbReference>
<reference evidence="2" key="1">
    <citation type="submission" date="2019-11" db="EMBL/GenBank/DDBJ databases">
        <authorList>
            <person name="Feng L."/>
        </authorList>
    </citation>
    <scope>NUCLEOTIDE SEQUENCE</scope>
    <source>
        <strain evidence="2">IbartlettiiLFYP30</strain>
    </source>
</reference>
<accession>A0A6N3D9C0</accession>
<feature type="transmembrane region" description="Helical" evidence="1">
    <location>
        <begin position="185"/>
        <end position="207"/>
    </location>
</feature>
<feature type="transmembrane region" description="Helical" evidence="1">
    <location>
        <begin position="49"/>
        <end position="73"/>
    </location>
</feature>
<proteinExistence type="predicted"/>